<evidence type="ECO:0000259" key="9">
    <source>
        <dbReference type="PROSITE" id="PS51352"/>
    </source>
</evidence>
<dbReference type="CDD" id="cd02947">
    <property type="entry name" value="TRX_family"/>
    <property type="match status" value="1"/>
</dbReference>
<keyword evidence="2" id="KW-0813">Transport</keyword>
<feature type="active site" description="Nucleophile" evidence="7">
    <location>
        <position position="29"/>
    </location>
</feature>
<dbReference type="PANTHER" id="PTHR45663">
    <property type="entry name" value="GEO12009P1"/>
    <property type="match status" value="1"/>
</dbReference>
<dbReference type="RefSeq" id="WP_091351463.1">
    <property type="nucleotide sequence ID" value="NZ_FOIF01000069.1"/>
</dbReference>
<evidence type="ECO:0000256" key="2">
    <source>
        <dbReference type="ARBA" id="ARBA00022448"/>
    </source>
</evidence>
<dbReference type="NCBIfam" id="NF047697">
    <property type="entry name" value="ThioredTrxAClost"/>
    <property type="match status" value="1"/>
</dbReference>
<protein>
    <recommendedName>
        <fullName evidence="6">Thioredoxin</fullName>
    </recommendedName>
</protein>
<keyword evidence="5 8" id="KW-0676">Redox-active center</keyword>
<dbReference type="SUPFAM" id="SSF52833">
    <property type="entry name" value="Thioredoxin-like"/>
    <property type="match status" value="1"/>
</dbReference>
<name>A0A1I0CDY9_9FIRM</name>
<sequence length="104" mass="12134">MLEFNKDNFSQEVLECKGLVLVDFWSPKCEPCMELMPEVEKLAEEFKDKVKFGKVNIVENRRLAIGQKVLGLPTIIMYKDGEKVWELTKDFTVEDLKTHIQEVL</sequence>
<organism evidence="10 11">
    <name type="scientific">Anaerobranca gottschalkii DSM 13577</name>
    <dbReference type="NCBI Taxonomy" id="1120990"/>
    <lineage>
        <taxon>Bacteria</taxon>
        <taxon>Bacillati</taxon>
        <taxon>Bacillota</taxon>
        <taxon>Clostridia</taxon>
        <taxon>Eubacteriales</taxon>
        <taxon>Proteinivoracaceae</taxon>
        <taxon>Anaerobranca</taxon>
    </lineage>
</organism>
<evidence type="ECO:0000256" key="4">
    <source>
        <dbReference type="ARBA" id="ARBA00023157"/>
    </source>
</evidence>
<feature type="active site" description="Nucleophile" evidence="7">
    <location>
        <position position="32"/>
    </location>
</feature>
<evidence type="ECO:0000313" key="11">
    <source>
        <dbReference type="Proteomes" id="UP000243819"/>
    </source>
</evidence>
<dbReference type="STRING" id="1120990.SAMN03080614_10699"/>
<evidence type="ECO:0000256" key="7">
    <source>
        <dbReference type="PIRSR" id="PIRSR000077-1"/>
    </source>
</evidence>
<dbReference type="GO" id="GO:0015035">
    <property type="term" value="F:protein-disulfide reductase activity"/>
    <property type="evidence" value="ECO:0007669"/>
    <property type="project" value="InterPro"/>
</dbReference>
<evidence type="ECO:0000256" key="3">
    <source>
        <dbReference type="ARBA" id="ARBA00022982"/>
    </source>
</evidence>
<evidence type="ECO:0000313" key="10">
    <source>
        <dbReference type="EMBL" id="SET17655.1"/>
    </source>
</evidence>
<feature type="domain" description="Thioredoxin" evidence="9">
    <location>
        <begin position="1"/>
        <end position="104"/>
    </location>
</feature>
<dbReference type="InterPro" id="IPR005746">
    <property type="entry name" value="Thioredoxin"/>
</dbReference>
<dbReference type="Gene3D" id="3.40.30.10">
    <property type="entry name" value="Glutaredoxin"/>
    <property type="match status" value="1"/>
</dbReference>
<dbReference type="PROSITE" id="PS51352">
    <property type="entry name" value="THIOREDOXIN_2"/>
    <property type="match status" value="1"/>
</dbReference>
<keyword evidence="4 8" id="KW-1015">Disulfide bond</keyword>
<evidence type="ECO:0000256" key="1">
    <source>
        <dbReference type="ARBA" id="ARBA00008987"/>
    </source>
</evidence>
<evidence type="ECO:0000256" key="8">
    <source>
        <dbReference type="PIRSR" id="PIRSR000077-4"/>
    </source>
</evidence>
<dbReference type="InterPro" id="IPR036249">
    <property type="entry name" value="Thioredoxin-like_sf"/>
</dbReference>
<feature type="site" description="Contributes to redox potential value" evidence="7">
    <location>
        <position position="31"/>
    </location>
</feature>
<keyword evidence="11" id="KW-1185">Reference proteome</keyword>
<feature type="site" description="Deprotonates C-terminal active site Cys" evidence="7">
    <location>
        <position position="23"/>
    </location>
</feature>
<dbReference type="PIRSF" id="PIRSF000077">
    <property type="entry name" value="Thioredoxin"/>
    <property type="match status" value="1"/>
</dbReference>
<dbReference type="AlphaFoldDB" id="A0A1I0CDY9"/>
<comment type="similarity">
    <text evidence="1 6">Belongs to the thioredoxin family.</text>
</comment>
<keyword evidence="3" id="KW-0249">Electron transport</keyword>
<dbReference type="EMBL" id="FOIF01000069">
    <property type="protein sequence ID" value="SET17655.1"/>
    <property type="molecule type" value="Genomic_DNA"/>
</dbReference>
<proteinExistence type="inferred from homology"/>
<dbReference type="GO" id="GO:0005737">
    <property type="term" value="C:cytoplasm"/>
    <property type="evidence" value="ECO:0007669"/>
    <property type="project" value="TreeGrafter"/>
</dbReference>
<reference evidence="11" key="1">
    <citation type="submission" date="2016-10" db="EMBL/GenBank/DDBJ databases">
        <authorList>
            <person name="Varghese N."/>
            <person name="Submissions S."/>
        </authorList>
    </citation>
    <scope>NUCLEOTIDE SEQUENCE [LARGE SCALE GENOMIC DNA]</scope>
    <source>
        <strain evidence="11">DSM 13577</strain>
    </source>
</reference>
<dbReference type="OrthoDB" id="9790390at2"/>
<gene>
    <name evidence="10" type="ORF">SAMN03080614_10699</name>
</gene>
<dbReference type="Proteomes" id="UP000243819">
    <property type="component" value="Unassembled WGS sequence"/>
</dbReference>
<dbReference type="Pfam" id="PF00085">
    <property type="entry name" value="Thioredoxin"/>
    <property type="match status" value="1"/>
</dbReference>
<dbReference type="InterPro" id="IPR013766">
    <property type="entry name" value="Thioredoxin_domain"/>
</dbReference>
<evidence type="ECO:0000256" key="6">
    <source>
        <dbReference type="PIRNR" id="PIRNR000077"/>
    </source>
</evidence>
<feature type="disulfide bond" description="Redox-active" evidence="8">
    <location>
        <begin position="29"/>
        <end position="32"/>
    </location>
</feature>
<feature type="site" description="Contributes to redox potential value" evidence="7">
    <location>
        <position position="30"/>
    </location>
</feature>
<accession>A0A1I0CDY9</accession>
<evidence type="ECO:0000256" key="5">
    <source>
        <dbReference type="ARBA" id="ARBA00023284"/>
    </source>
</evidence>
<dbReference type="PANTHER" id="PTHR45663:SF11">
    <property type="entry name" value="GEO12009P1"/>
    <property type="match status" value="1"/>
</dbReference>